<dbReference type="Gene3D" id="3.40.960.10">
    <property type="entry name" value="VSR Endonuclease"/>
    <property type="match status" value="1"/>
</dbReference>
<dbReference type="EMBL" id="JAAGVX010000026">
    <property type="protein sequence ID" value="NEM96044.1"/>
    <property type="molecule type" value="Genomic_DNA"/>
</dbReference>
<name>A0A6B3LRC6_VIBCL</name>
<protein>
    <submittedName>
        <fullName evidence="1">Uncharacterized protein</fullName>
    </submittedName>
</protein>
<gene>
    <name evidence="1" type="ORF">G3T61_17915</name>
</gene>
<comment type="caution">
    <text evidence="1">The sequence shown here is derived from an EMBL/GenBank/DDBJ whole genome shotgun (WGS) entry which is preliminary data.</text>
</comment>
<accession>A0A6B3LRC6</accession>
<proteinExistence type="predicted"/>
<dbReference type="AlphaFoldDB" id="A0A6B3LRC6"/>
<sequence length="282" mass="33108">MAKAVYPEEHIGTALYELVNHEQLIEQAKIAEEILSNIPEVFVPRIQYKSNGYKNTCWYVAFKSHPDVWIANFTIIPSSLNIELRYPRFFELTDMHKQQYRVGFQNNLPMFKFKNMGMPNTLNLLKEYLDDIRSAITEGEHMTPSRSSAEYTICSDLRKIFPKYKIRHGERPIKHTSGSWLELDIQIPDLNLAIEVQGPTHFRDTDIYGNYEEVKERDDFKKQWCADEGILLIHLNWDAYMRTLHRMVASQRRKALKELVDDATASQQSCYEIAHEILKKYA</sequence>
<evidence type="ECO:0000313" key="1">
    <source>
        <dbReference type="EMBL" id="NEM96044.1"/>
    </source>
</evidence>
<dbReference type="RefSeq" id="WP_095467816.1">
    <property type="nucleotide sequence ID" value="NZ_JAAGVX010000026.1"/>
</dbReference>
<organism evidence="1">
    <name type="scientific">Vibrio cholerae</name>
    <dbReference type="NCBI Taxonomy" id="666"/>
    <lineage>
        <taxon>Bacteria</taxon>
        <taxon>Pseudomonadati</taxon>
        <taxon>Pseudomonadota</taxon>
        <taxon>Gammaproteobacteria</taxon>
        <taxon>Vibrionales</taxon>
        <taxon>Vibrionaceae</taxon>
        <taxon>Vibrio</taxon>
    </lineage>
</organism>
<reference evidence="1" key="1">
    <citation type="submission" date="2020-02" db="EMBL/GenBank/DDBJ databases">
        <title>Genome Announcements.</title>
        <authorList>
            <person name="Abdulabbas H.T."/>
            <person name="Bunyan I.A."/>
            <person name="Abdul-Lateef L.A."/>
        </authorList>
    </citation>
    <scope>NUCLEOTIDE SEQUENCE</scope>
    <source>
        <strain evidence="1">NAG1</strain>
    </source>
</reference>